<proteinExistence type="inferred from homology"/>
<sequence>MSRVEKILFPVNFSASCRAMGAYVKRAAALSNATVTLVHVIDPGDLDIFEQYELYVRPAADIVEDHRAIRSERLTSFLAAEFPITNSPRVLLIGDPATEISNLASEGSFDLIIMPTHAGRFRQTLLGSTTARVINDAPCPVLTSRHAETIAPRPLTHKEWICALDLSPYSEMVLRTGKTLSEQAGAALSLMHVVDVGKHRGRSSSGETDDFHLAEIRDATNAMNTLQSRFGLSIPSQVVAGSLKNSLIEAITQSDIDVLIIGRSSSGGSRGRLTDLTYALIRDSPFAVLSV</sequence>
<keyword evidence="4" id="KW-1185">Reference proteome</keyword>
<evidence type="ECO:0000256" key="1">
    <source>
        <dbReference type="ARBA" id="ARBA00008791"/>
    </source>
</evidence>
<dbReference type="InterPro" id="IPR006016">
    <property type="entry name" value="UspA"/>
</dbReference>
<comment type="similarity">
    <text evidence="1">Belongs to the universal stress protein A family.</text>
</comment>
<dbReference type="InterPro" id="IPR006015">
    <property type="entry name" value="Universal_stress_UspA"/>
</dbReference>
<dbReference type="KEGG" id="adin:H7849_10430"/>
<dbReference type="InterPro" id="IPR014729">
    <property type="entry name" value="Rossmann-like_a/b/a_fold"/>
</dbReference>
<dbReference type="SUPFAM" id="SSF52402">
    <property type="entry name" value="Adenine nucleotide alpha hydrolases-like"/>
    <property type="match status" value="2"/>
</dbReference>
<dbReference type="PROSITE" id="PS51257">
    <property type="entry name" value="PROKAR_LIPOPROTEIN"/>
    <property type="match status" value="1"/>
</dbReference>
<dbReference type="EMBL" id="CP060394">
    <property type="protein sequence ID" value="QNI34266.1"/>
    <property type="molecule type" value="Genomic_DNA"/>
</dbReference>
<evidence type="ECO:0000259" key="2">
    <source>
        <dbReference type="Pfam" id="PF00582"/>
    </source>
</evidence>
<feature type="domain" description="UspA" evidence="2">
    <location>
        <begin position="5"/>
        <end position="143"/>
    </location>
</feature>
<dbReference type="Proteomes" id="UP000515312">
    <property type="component" value="Chromosome"/>
</dbReference>
<dbReference type="PANTHER" id="PTHR46268">
    <property type="entry name" value="STRESS RESPONSE PROTEIN NHAX"/>
    <property type="match status" value="1"/>
</dbReference>
<dbReference type="RefSeq" id="WP_186746302.1">
    <property type="nucleotide sequence ID" value="NZ_CP060394.1"/>
</dbReference>
<dbReference type="PANTHER" id="PTHR46268:SF6">
    <property type="entry name" value="UNIVERSAL STRESS PROTEIN UP12"/>
    <property type="match status" value="1"/>
</dbReference>
<gene>
    <name evidence="3" type="ORF">H7849_10430</name>
</gene>
<reference evidence="3 4" key="1">
    <citation type="submission" date="2020-08" db="EMBL/GenBank/DDBJ databases">
        <title>Edaphobacter telluris sp. nov. and Acidobacterium dinghuensis sp. nov., two acidobacteria isolated from forest soil.</title>
        <authorList>
            <person name="Fu J."/>
            <person name="Qiu L."/>
        </authorList>
    </citation>
    <scope>NUCLEOTIDE SEQUENCE [LARGE SCALE GENOMIC DNA]</scope>
    <source>
        <strain evidence="3">4Y35</strain>
    </source>
</reference>
<dbReference type="AlphaFoldDB" id="A0A7G8BNZ6"/>
<accession>A0A7G8BNZ6</accession>
<dbReference type="Gene3D" id="3.40.50.620">
    <property type="entry name" value="HUPs"/>
    <property type="match status" value="2"/>
</dbReference>
<dbReference type="Pfam" id="PF00582">
    <property type="entry name" value="Usp"/>
    <property type="match status" value="2"/>
</dbReference>
<evidence type="ECO:0000313" key="3">
    <source>
        <dbReference type="EMBL" id="QNI34266.1"/>
    </source>
</evidence>
<protein>
    <submittedName>
        <fullName evidence="3">Universal stress protein</fullName>
    </submittedName>
</protein>
<dbReference type="CDD" id="cd00293">
    <property type="entry name" value="USP-like"/>
    <property type="match status" value="1"/>
</dbReference>
<dbReference type="PRINTS" id="PR01438">
    <property type="entry name" value="UNVRSLSTRESS"/>
</dbReference>
<evidence type="ECO:0000313" key="4">
    <source>
        <dbReference type="Proteomes" id="UP000515312"/>
    </source>
</evidence>
<organism evidence="3 4">
    <name type="scientific">Alloacidobacterium dinghuense</name>
    <dbReference type="NCBI Taxonomy" id="2763107"/>
    <lineage>
        <taxon>Bacteria</taxon>
        <taxon>Pseudomonadati</taxon>
        <taxon>Acidobacteriota</taxon>
        <taxon>Terriglobia</taxon>
        <taxon>Terriglobales</taxon>
        <taxon>Acidobacteriaceae</taxon>
        <taxon>Alloacidobacterium</taxon>
    </lineage>
</organism>
<name>A0A7G8BNZ6_9BACT</name>
<feature type="domain" description="UspA" evidence="2">
    <location>
        <begin position="162"/>
        <end position="289"/>
    </location>
</feature>